<dbReference type="PROSITE" id="PS50929">
    <property type="entry name" value="ABC_TM1F"/>
    <property type="match status" value="2"/>
</dbReference>
<feature type="transmembrane region" description="Helical" evidence="13">
    <location>
        <begin position="160"/>
        <end position="179"/>
    </location>
</feature>
<dbReference type="InterPro" id="IPR050173">
    <property type="entry name" value="ABC_transporter_C-like"/>
</dbReference>
<protein>
    <submittedName>
        <fullName evidence="16">Multidrug resistance-associated protein 1</fullName>
    </submittedName>
</protein>
<dbReference type="PANTHER" id="PTHR24223">
    <property type="entry name" value="ATP-BINDING CASSETTE SUB-FAMILY C"/>
    <property type="match status" value="1"/>
</dbReference>
<dbReference type="InterPro" id="IPR036640">
    <property type="entry name" value="ABC1_TM_sf"/>
</dbReference>
<evidence type="ECO:0000256" key="4">
    <source>
        <dbReference type="ARBA" id="ARBA00022553"/>
    </source>
</evidence>
<sequence length="1478" mass="162954">MMQVVIEPAYVSTLDNFNGEGSNYLTEPASCQQLLCCDSEGWRPLNHSRNEFTPCFLNSAILLVSVFGLVAGGPTLWLLARRKDDEAIRKDWQFWTKLATTVAILSVTVLQVVVQTVRRPHGWLDGLSMWVHMALIISSLIIYFIQYLEKARIRIVKAVLALYWLLLLLVFGAKLHLSISRRVYQDDLTSFIFVCISFGLTCLEFLLAWMIPSQTTYLPLEGGENECPSERASLISTLTFSWMTPLMRHGYKQYITEDDLWDLAKQDTARTAADKFQYAWLHQQAFKEKPSLWIALFRGFGVVYAQGALFKGVADVLAILQPQLLRLFISFVDSYRSSEPQSFTLGAAIALSMFAVSVAQSLCLHQCFQRLAQTGIKLKSALVSAIYRKSLKLSNEVRNTKPTGDIVNLMAVDSQRLQDVTQFSQHLCLLGYSMFAGVVLMVVTIPINRSITKSIKGLQKQQMKYKDARSKLTAEVIANMKFIKLFAWGSAFANRIGHIRNEGELVTLRKTGALQAVSSFISSVTPFLVACSAFAVHVLVQQKPLTIEIVFPAIALFQLLTSPLTVLPAAISSVTEASVSTSRILAFLTANELQTNAVIREEAVTEPGEESISIHNATFKWSTHEAGIALEDINLSAYKGELCCLVGRVGAGKSSILHALLGDQYKTTGTVTLRGSVAYVAQQPWVLNATVRDNITFGKQWDSEFYVKAVKACALEDDLAQLPNGDQTAVGDKGITLSGGQKARLTLARAVYARADIYLLDDCLSAVDQHVGRHLIEGVFGQRGLLKDRTRILATNSIPVLFEANNIVLIQDGNISQQGTYDQLRANGGDFASLIGGVNIPNQTATESTTTCSLSATEGITHGQQEPGHLSTSKATETLNAEQTSVVKGHKELTHQGSVKWKVYGDYATANSLWAVILYAATLVGAQVAEIGGNVWLKQWSEANHDPNAVVDIKKYLGIYVAFGLSSACLVILQSSTLWLWCSIEASRKLHESMIIAILRTPMTFFETTPTGQILNRFSSDIYRIDQSLPRQFNALFINIIKAFLSLAVISAGTPVFIILAIPLVFVYSYMQQYYLGAKRELKRLDGLSRSPVFAHFQESLGGLTTIRAFSQQERFSLESESRLDANMKAYFPSITANRWLGVRLEFIGSIIILSAAGLVLARLSLGSHLSAGLVGLMISYALQITQSFSSLVRATGEVETNIVSAERVLEYTHLPSEAPDIIPNHRPGISWPSKGSVRFFDYSTRYRPELDLVLQNLNLNFKPGEKIGVVGRTGAGKSSLALALFRIIEPLNGGIYIDDVDISTIGVLDLRQRLTVIPQDPALFEGTVRENLDPGEEHDDTELWAALEQARLKEHVASMADGLDAKIYEGGSNLSQGQKQLVSLARAILKPSSILVLDEATAAVDTETDVHLQKTLRESIFNNRTVITIAHRINTIIDSDRIVVLEKGAVVEFNTPAILMQQKGAFYRLVMEAGLLL</sequence>
<keyword evidence="3" id="KW-0813">Transport</keyword>
<evidence type="ECO:0000256" key="9">
    <source>
        <dbReference type="ARBA" id="ARBA00022840"/>
    </source>
</evidence>
<evidence type="ECO:0000256" key="13">
    <source>
        <dbReference type="SAM" id="Phobius"/>
    </source>
</evidence>
<dbReference type="Pfam" id="PF24357">
    <property type="entry name" value="TMD0_ABC"/>
    <property type="match status" value="1"/>
</dbReference>
<dbReference type="InterPro" id="IPR027417">
    <property type="entry name" value="P-loop_NTPase"/>
</dbReference>
<dbReference type="Proteomes" id="UP000605986">
    <property type="component" value="Unassembled WGS sequence"/>
</dbReference>
<dbReference type="PANTHER" id="PTHR24223:SF443">
    <property type="entry name" value="MULTIDRUG-RESISTANCE LIKE PROTEIN 1, ISOFORM I"/>
    <property type="match status" value="1"/>
</dbReference>
<dbReference type="FunFam" id="3.40.50.300:FF:000565">
    <property type="entry name" value="ABC bile acid transporter"/>
    <property type="match status" value="1"/>
</dbReference>
<dbReference type="GO" id="GO:0000329">
    <property type="term" value="C:fungal-type vacuole membrane"/>
    <property type="evidence" value="ECO:0007669"/>
    <property type="project" value="UniProtKB-ARBA"/>
</dbReference>
<evidence type="ECO:0000256" key="3">
    <source>
        <dbReference type="ARBA" id="ARBA00022448"/>
    </source>
</evidence>
<dbReference type="InterPro" id="IPR011527">
    <property type="entry name" value="ABC1_TM_dom"/>
</dbReference>
<dbReference type="GO" id="GO:0016887">
    <property type="term" value="F:ATP hydrolysis activity"/>
    <property type="evidence" value="ECO:0007669"/>
    <property type="project" value="InterPro"/>
</dbReference>
<evidence type="ECO:0000256" key="10">
    <source>
        <dbReference type="ARBA" id="ARBA00022967"/>
    </source>
</evidence>
<feature type="domain" description="ABC transporter" evidence="14">
    <location>
        <begin position="612"/>
        <end position="837"/>
    </location>
</feature>
<evidence type="ECO:0000256" key="5">
    <source>
        <dbReference type="ARBA" id="ARBA00022554"/>
    </source>
</evidence>
<evidence type="ECO:0000256" key="6">
    <source>
        <dbReference type="ARBA" id="ARBA00022692"/>
    </source>
</evidence>
<name>A0A8H4JK95_9HYPO</name>
<feature type="transmembrane region" description="Helical" evidence="13">
    <location>
        <begin position="92"/>
        <end position="114"/>
    </location>
</feature>
<feature type="transmembrane region" description="Helical" evidence="13">
    <location>
        <begin position="1056"/>
        <end position="1076"/>
    </location>
</feature>
<keyword evidence="9" id="KW-0067">ATP-binding</keyword>
<dbReference type="CDD" id="cd18603">
    <property type="entry name" value="ABC_6TM_MRP1_2_3_6_D2_like"/>
    <property type="match status" value="1"/>
</dbReference>
<dbReference type="GO" id="GO:0140359">
    <property type="term" value="F:ABC-type transporter activity"/>
    <property type="evidence" value="ECO:0007669"/>
    <property type="project" value="InterPro"/>
</dbReference>
<evidence type="ECO:0000259" key="14">
    <source>
        <dbReference type="PROSITE" id="PS50893"/>
    </source>
</evidence>
<proteinExistence type="inferred from homology"/>
<keyword evidence="8" id="KW-0547">Nucleotide-binding</keyword>
<feature type="transmembrane region" description="Helical" evidence="13">
    <location>
        <begin position="1141"/>
        <end position="1160"/>
    </location>
</feature>
<dbReference type="OrthoDB" id="6500128at2759"/>
<feature type="domain" description="ABC transmembrane type-1" evidence="15">
    <location>
        <begin position="307"/>
        <end position="576"/>
    </location>
</feature>
<feature type="transmembrane region" description="Helical" evidence="13">
    <location>
        <begin position="429"/>
        <end position="451"/>
    </location>
</feature>
<comment type="similarity">
    <text evidence="2">Belongs to the ABC transporter superfamily. ABCC family. Conjugate transporter (TC 3.A.1.208) subfamily.</text>
</comment>
<feature type="domain" description="ABC transmembrane type-1" evidence="15">
    <location>
        <begin position="917"/>
        <end position="1201"/>
    </location>
</feature>
<dbReference type="SMART" id="SM00382">
    <property type="entry name" value="AAA"/>
    <property type="match status" value="2"/>
</dbReference>
<keyword evidence="6 13" id="KW-0812">Transmembrane</keyword>
<dbReference type="FunFam" id="1.20.1560.10:FF:000001">
    <property type="entry name" value="ATP-binding cassette subfamily C member 1"/>
    <property type="match status" value="1"/>
</dbReference>
<dbReference type="SUPFAM" id="SSF90123">
    <property type="entry name" value="ABC transporter transmembrane region"/>
    <property type="match status" value="2"/>
</dbReference>
<evidence type="ECO:0000256" key="11">
    <source>
        <dbReference type="ARBA" id="ARBA00022989"/>
    </source>
</evidence>
<keyword evidence="10" id="KW-1278">Translocase</keyword>
<evidence type="ECO:0000259" key="15">
    <source>
        <dbReference type="PROSITE" id="PS50929"/>
    </source>
</evidence>
<evidence type="ECO:0000256" key="7">
    <source>
        <dbReference type="ARBA" id="ARBA00022737"/>
    </source>
</evidence>
<dbReference type="Pfam" id="PF00005">
    <property type="entry name" value="ABC_tran"/>
    <property type="match status" value="2"/>
</dbReference>
<keyword evidence="4" id="KW-0597">Phosphoprotein</keyword>
<keyword evidence="17" id="KW-1185">Reference proteome</keyword>
<dbReference type="CDD" id="cd03250">
    <property type="entry name" value="ABCC_MRP_domain1"/>
    <property type="match status" value="1"/>
</dbReference>
<organism evidence="16 17">
    <name type="scientific">Fusarium austroafricanum</name>
    <dbReference type="NCBI Taxonomy" id="2364996"/>
    <lineage>
        <taxon>Eukaryota</taxon>
        <taxon>Fungi</taxon>
        <taxon>Dikarya</taxon>
        <taxon>Ascomycota</taxon>
        <taxon>Pezizomycotina</taxon>
        <taxon>Sordariomycetes</taxon>
        <taxon>Hypocreomycetidae</taxon>
        <taxon>Hypocreales</taxon>
        <taxon>Nectriaceae</taxon>
        <taxon>Fusarium</taxon>
        <taxon>Fusarium concolor species complex</taxon>
    </lineage>
</organism>
<dbReference type="EMBL" id="JAADJG010001030">
    <property type="protein sequence ID" value="KAF4428242.1"/>
    <property type="molecule type" value="Genomic_DNA"/>
</dbReference>
<keyword evidence="11 13" id="KW-1133">Transmembrane helix</keyword>
<keyword evidence="5" id="KW-0926">Vacuole</keyword>
<feature type="transmembrane region" description="Helical" evidence="13">
    <location>
        <begin position="343"/>
        <end position="362"/>
    </location>
</feature>
<evidence type="ECO:0000256" key="1">
    <source>
        <dbReference type="ARBA" id="ARBA00004128"/>
    </source>
</evidence>
<accession>A0A8H4JK95</accession>
<comment type="caution">
    <text evidence="16">The sequence shown here is derived from an EMBL/GenBank/DDBJ whole genome shotgun (WGS) entry which is preliminary data.</text>
</comment>
<dbReference type="InterPro" id="IPR003593">
    <property type="entry name" value="AAA+_ATPase"/>
</dbReference>
<dbReference type="Gene3D" id="1.20.1560.10">
    <property type="entry name" value="ABC transporter type 1, transmembrane domain"/>
    <property type="match status" value="2"/>
</dbReference>
<dbReference type="GO" id="GO:0005524">
    <property type="term" value="F:ATP binding"/>
    <property type="evidence" value="ECO:0007669"/>
    <property type="project" value="UniProtKB-KW"/>
</dbReference>
<dbReference type="PROSITE" id="PS00211">
    <property type="entry name" value="ABC_TRANSPORTER_1"/>
    <property type="match status" value="2"/>
</dbReference>
<evidence type="ECO:0000313" key="16">
    <source>
        <dbReference type="EMBL" id="KAF4428242.1"/>
    </source>
</evidence>
<keyword evidence="7" id="KW-0677">Repeat</keyword>
<dbReference type="Pfam" id="PF00664">
    <property type="entry name" value="ABC_membrane"/>
    <property type="match status" value="2"/>
</dbReference>
<dbReference type="GO" id="GO:0042592">
    <property type="term" value="P:homeostatic process"/>
    <property type="evidence" value="ECO:0007669"/>
    <property type="project" value="UniProtKB-ARBA"/>
</dbReference>
<dbReference type="InterPro" id="IPR003439">
    <property type="entry name" value="ABC_transporter-like_ATP-bd"/>
</dbReference>
<feature type="transmembrane region" description="Helical" evidence="13">
    <location>
        <begin position="56"/>
        <end position="80"/>
    </location>
</feature>
<dbReference type="InterPro" id="IPR017871">
    <property type="entry name" value="ABC_transporter-like_CS"/>
</dbReference>
<gene>
    <name evidence="16" type="ORF">F53441_14060</name>
</gene>
<dbReference type="Gene3D" id="3.40.50.300">
    <property type="entry name" value="P-loop containing nucleotide triphosphate hydrolases"/>
    <property type="match status" value="2"/>
</dbReference>
<keyword evidence="12 13" id="KW-0472">Membrane</keyword>
<evidence type="ECO:0000256" key="8">
    <source>
        <dbReference type="ARBA" id="ARBA00022741"/>
    </source>
</evidence>
<feature type="transmembrane region" description="Helical" evidence="13">
    <location>
        <begin position="191"/>
        <end position="211"/>
    </location>
</feature>
<feature type="domain" description="ABC transporter" evidence="14">
    <location>
        <begin position="1238"/>
        <end position="1473"/>
    </location>
</feature>
<dbReference type="SUPFAM" id="SSF52540">
    <property type="entry name" value="P-loop containing nucleoside triphosphate hydrolases"/>
    <property type="match status" value="2"/>
</dbReference>
<dbReference type="InterPro" id="IPR056227">
    <property type="entry name" value="TMD0_ABC"/>
</dbReference>
<feature type="transmembrane region" description="Helical" evidence="13">
    <location>
        <begin position="129"/>
        <end position="148"/>
    </location>
</feature>
<dbReference type="FunFam" id="1.20.1560.10:FF:000020">
    <property type="entry name" value="ABC metal ion transporter"/>
    <property type="match status" value="1"/>
</dbReference>
<reference evidence="16" key="1">
    <citation type="submission" date="2020-01" db="EMBL/GenBank/DDBJ databases">
        <title>Identification and distribution of gene clusters putatively required for synthesis of sphingolipid metabolism inhibitors in phylogenetically diverse species of the filamentous fungus Fusarium.</title>
        <authorList>
            <person name="Kim H.-S."/>
            <person name="Busman M."/>
            <person name="Brown D.W."/>
            <person name="Divon H."/>
            <person name="Uhlig S."/>
            <person name="Proctor R.H."/>
        </authorList>
    </citation>
    <scope>NUCLEOTIDE SEQUENCE</scope>
    <source>
        <strain evidence="16">NRRL 53441</strain>
    </source>
</reference>
<evidence type="ECO:0000256" key="2">
    <source>
        <dbReference type="ARBA" id="ARBA00009726"/>
    </source>
</evidence>
<dbReference type="CDD" id="cd03244">
    <property type="entry name" value="ABCC_MRP_domain2"/>
    <property type="match status" value="1"/>
</dbReference>
<evidence type="ECO:0000313" key="17">
    <source>
        <dbReference type="Proteomes" id="UP000605986"/>
    </source>
</evidence>
<dbReference type="FunFam" id="3.40.50.300:FF:000450">
    <property type="entry name" value="ABC transporter C family member 2"/>
    <property type="match status" value="1"/>
</dbReference>
<evidence type="ECO:0000256" key="12">
    <source>
        <dbReference type="ARBA" id="ARBA00023136"/>
    </source>
</evidence>
<dbReference type="PROSITE" id="PS50893">
    <property type="entry name" value="ABC_TRANSPORTER_2"/>
    <property type="match status" value="2"/>
</dbReference>
<comment type="subcellular location">
    <subcellularLocation>
        <location evidence="1">Vacuole membrane</location>
        <topology evidence="1">Multi-pass membrane protein</topology>
    </subcellularLocation>
</comment>
<dbReference type="CDD" id="cd18595">
    <property type="entry name" value="ABC_6TM_MRP1_2_3_6_D1_like"/>
    <property type="match status" value="1"/>
</dbReference>